<sequence length="118" mass="13449">MWVMPFRSELSHFTNHTNNRVESMFGNCAELSAAWQRRIESEYRLKVEMPGTLRDTKISGRNEHCVRHGYLLGGCSTARSQAERIPVGEGGPIVRLRVCSYNKISMSPCHGAQEVPWR</sequence>
<proteinExistence type="predicted"/>
<comment type="caution">
    <text evidence="1">The sequence shown here is derived from an EMBL/GenBank/DDBJ whole genome shotgun (WGS) entry which is preliminary data.</text>
</comment>
<name>A0A8T1TSQ0_9STRA</name>
<evidence type="ECO:0000313" key="2">
    <source>
        <dbReference type="Proteomes" id="UP000688947"/>
    </source>
</evidence>
<organism evidence="1 2">
    <name type="scientific">Phytophthora cactorum</name>
    <dbReference type="NCBI Taxonomy" id="29920"/>
    <lineage>
        <taxon>Eukaryota</taxon>
        <taxon>Sar</taxon>
        <taxon>Stramenopiles</taxon>
        <taxon>Oomycota</taxon>
        <taxon>Peronosporomycetes</taxon>
        <taxon>Peronosporales</taxon>
        <taxon>Peronosporaceae</taxon>
        <taxon>Phytophthora</taxon>
    </lineage>
</organism>
<gene>
    <name evidence="1" type="ORF">JG687_00017659</name>
</gene>
<evidence type="ECO:0000313" key="1">
    <source>
        <dbReference type="EMBL" id="KAG6944779.1"/>
    </source>
</evidence>
<protein>
    <submittedName>
        <fullName evidence="1">Uncharacterized protein</fullName>
    </submittedName>
</protein>
<accession>A0A8T1TSQ0</accession>
<dbReference type="AlphaFoldDB" id="A0A8T1TSQ0"/>
<dbReference type="Proteomes" id="UP000688947">
    <property type="component" value="Unassembled WGS sequence"/>
</dbReference>
<reference evidence="1" key="1">
    <citation type="submission" date="2021-01" db="EMBL/GenBank/DDBJ databases">
        <title>Phytophthora aleatoria, a newly-described species from Pinus radiata is distinct from Phytophthora cactorum isolates based on comparative genomics.</title>
        <authorList>
            <person name="Mcdougal R."/>
            <person name="Panda P."/>
            <person name="Williams N."/>
            <person name="Studholme D.J."/>
        </authorList>
    </citation>
    <scope>NUCLEOTIDE SEQUENCE</scope>
    <source>
        <strain evidence="1">NZFS 3830</strain>
    </source>
</reference>
<dbReference type="EMBL" id="JAENGZ010002126">
    <property type="protein sequence ID" value="KAG6944779.1"/>
    <property type="molecule type" value="Genomic_DNA"/>
</dbReference>